<reference evidence="2" key="1">
    <citation type="submission" date="2021-11" db="EMBL/GenBank/DDBJ databases">
        <authorList>
            <consortium name="Genoscope - CEA"/>
            <person name="William W."/>
        </authorList>
    </citation>
    <scope>NUCLEOTIDE SEQUENCE</scope>
</reference>
<organism evidence="2 3">
    <name type="scientific">Pelagomonas calceolata</name>
    <dbReference type="NCBI Taxonomy" id="35677"/>
    <lineage>
        <taxon>Eukaryota</taxon>
        <taxon>Sar</taxon>
        <taxon>Stramenopiles</taxon>
        <taxon>Ochrophyta</taxon>
        <taxon>Pelagophyceae</taxon>
        <taxon>Pelagomonadales</taxon>
        <taxon>Pelagomonadaceae</taxon>
        <taxon>Pelagomonas</taxon>
    </lineage>
</organism>
<name>A0A8J2WF35_9STRA</name>
<sequence length="750" mass="79260">MRAKDRCQALLVSLDAARLNTSSPGAYSAWMSWFCRQSHSKECGANFPGEVMASGADFHTNSTTRCWDATRAVLSRALARCGGVDENAPRAPGQTPTPAGAPAASGTRAAATPRRQSLGEIAPNARDGRTTAPKRSQATATGAQRQQQPVARAPAASAAGAPRSGRPGLAVIAPVPPEAPGAAPLATASSVCAPLEAAAAYEFVLHALEKRWNVGRAEAEARRYFVNTGWAMTRSQLEEIFADAVPNQRRVTRPAARAIRAARKTYKDRAAASNGWLPMLPSNLPIVDFRRALLGLRRDVAAATAAAVLARRQPTDGLPTDALLNGRTPIPVVHIVELDRLLTSYGLSASKATAVLRDKCATKEMKFSGSWGHQALRVLDCIRSQALGKVARRCENFCIIHDGGSTTVASKGIGLKFTVVLISGHLAAGMPPRCAMAWAGDAVSHALALAARLKTHVPRHFLLARPVTKPTNVWLCFVARGELDTAIDGRLASSKRMSDASLLWWSLPDNHPRKVAARAEAQASADAVEREQAAYDAALARARVDEATATKLASEALFPDAPAARQTATAAMLLETHVMRPGCLGLGATTQTVRADYLSRSPGDALVVACRDAAERLACRRMASQRSLLKRPELFAVGDRGHLELEISTHTINALARGAGLATIAAEAPPPRAATRVYDPMAFTQLYSNPPAGRAAPAPAPAPTPPPAPVPAPAPPPIVEPPPPPPTPPPEPIYQRPTKSGRMAGYIPAD</sequence>
<feature type="compositionally biased region" description="Pro residues" evidence="1">
    <location>
        <begin position="698"/>
        <end position="732"/>
    </location>
</feature>
<keyword evidence="3" id="KW-1185">Reference proteome</keyword>
<comment type="caution">
    <text evidence="2">The sequence shown here is derived from an EMBL/GenBank/DDBJ whole genome shotgun (WGS) entry which is preliminary data.</text>
</comment>
<protein>
    <submittedName>
        <fullName evidence="2">Uncharacterized protein</fullName>
    </submittedName>
</protein>
<proteinExistence type="predicted"/>
<feature type="region of interest" description="Disordered" evidence="1">
    <location>
        <begin position="85"/>
        <end position="173"/>
    </location>
</feature>
<evidence type="ECO:0000256" key="1">
    <source>
        <dbReference type="SAM" id="MobiDB-lite"/>
    </source>
</evidence>
<dbReference type="EMBL" id="CAKKNE010000001">
    <property type="protein sequence ID" value="CAH0365970.1"/>
    <property type="molecule type" value="Genomic_DNA"/>
</dbReference>
<feature type="region of interest" description="Disordered" evidence="1">
    <location>
        <begin position="689"/>
        <end position="750"/>
    </location>
</feature>
<feature type="compositionally biased region" description="Low complexity" evidence="1">
    <location>
        <begin position="89"/>
        <end position="115"/>
    </location>
</feature>
<gene>
    <name evidence="2" type="ORF">PECAL_1P24360</name>
</gene>
<evidence type="ECO:0000313" key="3">
    <source>
        <dbReference type="Proteomes" id="UP000789595"/>
    </source>
</evidence>
<evidence type="ECO:0000313" key="2">
    <source>
        <dbReference type="EMBL" id="CAH0365970.1"/>
    </source>
</evidence>
<feature type="compositionally biased region" description="Low complexity" evidence="1">
    <location>
        <begin position="137"/>
        <end position="173"/>
    </location>
</feature>
<accession>A0A8J2WF35</accession>
<dbReference type="Proteomes" id="UP000789595">
    <property type="component" value="Unassembled WGS sequence"/>
</dbReference>
<dbReference type="AlphaFoldDB" id="A0A8J2WF35"/>